<dbReference type="OrthoDB" id="8779069at2"/>
<sequence>MARVDDTAYQLENLVDAACEYGIVMELLTVIHELCNRRQLLGEDNELLNVASVAALLARAQRQNLQIDS</sequence>
<protein>
    <submittedName>
        <fullName evidence="1">Uncharacterized protein</fullName>
    </submittedName>
</protein>
<evidence type="ECO:0000313" key="2">
    <source>
        <dbReference type="Proteomes" id="UP000198284"/>
    </source>
</evidence>
<accession>A0A239D5G2</accession>
<evidence type="ECO:0000313" key="1">
    <source>
        <dbReference type="EMBL" id="SNS27590.1"/>
    </source>
</evidence>
<dbReference type="EMBL" id="FZOT01000002">
    <property type="protein sequence ID" value="SNS27590.1"/>
    <property type="molecule type" value="Genomic_DNA"/>
</dbReference>
<name>A0A239D5G2_9BURK</name>
<dbReference type="Proteomes" id="UP000198284">
    <property type="component" value="Unassembled WGS sequence"/>
</dbReference>
<dbReference type="RefSeq" id="WP_089397907.1">
    <property type="nucleotide sequence ID" value="NZ_FZOT01000002.1"/>
</dbReference>
<dbReference type="AlphaFoldDB" id="A0A239D5G2"/>
<proteinExistence type="predicted"/>
<keyword evidence="2" id="KW-1185">Reference proteome</keyword>
<gene>
    <name evidence="1" type="ORF">SAMN06265795_10213</name>
</gene>
<reference evidence="1 2" key="1">
    <citation type="submission" date="2017-06" db="EMBL/GenBank/DDBJ databases">
        <authorList>
            <person name="Kim H.J."/>
            <person name="Triplett B.A."/>
        </authorList>
    </citation>
    <scope>NUCLEOTIDE SEQUENCE [LARGE SCALE GENOMIC DNA]</scope>
    <source>
        <strain evidence="1 2">U15</strain>
    </source>
</reference>
<organism evidence="1 2">
    <name type="scientific">Noviherbaspirillum humi</name>
    <dbReference type="NCBI Taxonomy" id="1688639"/>
    <lineage>
        <taxon>Bacteria</taxon>
        <taxon>Pseudomonadati</taxon>
        <taxon>Pseudomonadota</taxon>
        <taxon>Betaproteobacteria</taxon>
        <taxon>Burkholderiales</taxon>
        <taxon>Oxalobacteraceae</taxon>
        <taxon>Noviherbaspirillum</taxon>
    </lineage>
</organism>